<dbReference type="PROSITE" id="PS51194">
    <property type="entry name" value="HELICASE_CTER"/>
    <property type="match status" value="1"/>
</dbReference>
<dbReference type="InterPro" id="IPR050628">
    <property type="entry name" value="SNF2_RAD54_helicase_TF"/>
</dbReference>
<keyword evidence="1" id="KW-0547">Nucleotide-binding</keyword>
<evidence type="ECO:0000259" key="4">
    <source>
        <dbReference type="PROSITE" id="PS51192"/>
    </source>
</evidence>
<feature type="domain" description="Helicase ATP-binding" evidence="4">
    <location>
        <begin position="40"/>
        <end position="207"/>
    </location>
</feature>
<dbReference type="Pfam" id="PF00271">
    <property type="entry name" value="Helicase_C"/>
    <property type="match status" value="1"/>
</dbReference>
<dbReference type="PANTHER" id="PTHR45626">
    <property type="entry name" value="TRANSCRIPTION TERMINATION FACTOR 2-RELATED"/>
    <property type="match status" value="1"/>
</dbReference>
<dbReference type="GO" id="GO:0006281">
    <property type="term" value="P:DNA repair"/>
    <property type="evidence" value="ECO:0007669"/>
    <property type="project" value="TreeGrafter"/>
</dbReference>
<reference evidence="6" key="1">
    <citation type="journal article" date="2020" name="Nature">
        <title>Giant virus diversity and host interactions through global metagenomics.</title>
        <authorList>
            <person name="Schulz F."/>
            <person name="Roux S."/>
            <person name="Paez-Espino D."/>
            <person name="Jungbluth S."/>
            <person name="Walsh D.A."/>
            <person name="Denef V.J."/>
            <person name="McMahon K.D."/>
            <person name="Konstantinidis K.T."/>
            <person name="Eloe-Fadrosh E.A."/>
            <person name="Kyrpides N.C."/>
            <person name="Woyke T."/>
        </authorList>
    </citation>
    <scope>NUCLEOTIDE SEQUENCE</scope>
    <source>
        <strain evidence="6">GVMAG-M-3300023174-60</strain>
    </source>
</reference>
<dbReference type="SUPFAM" id="SSF52540">
    <property type="entry name" value="P-loop containing nucleoside triphosphate hydrolases"/>
    <property type="match status" value="2"/>
</dbReference>
<keyword evidence="2" id="KW-0378">Hydrolase</keyword>
<sequence>MSSKIRPLWTNFTYFPHQLEGINWMLDKEINGTSVPNRDGTMNTTVRGGFQCDDMGLGKTIQIAAAIINNIKPTTLLIAPLAMIDTWSSVLQKAGCAVYEVSQTKSLKDTPWKLMNDSDAPIPRRFIKNRPTVYISNYEKLYHNPSLFRREWDRVVLDEAHKIRNGDGEAARYSRKIVAPIRWAVTGTPLVNSLKDVVSLLAFLGVPYSKLWRWEPRYLRILPELVIHRSLDSLRKVIKDAPPIPEIYNEILPFTTKVEEEFYYGVQGATEAMMKKYSSDLLSSAQAFKLLLRLRQISVHPQVYINAKRREDSGYTREDWDAQSTKLQKINEIISEDDDSRIHKYIVFCQFNDEMALIRQYLLNECLVEDENILLYNGSMTQKERTEVLAKSKETTETTVMLLQLQAGGVGLNLQEYDRIIFVSPWWTSALMDQAIARAVRMGQTEVVKVYHLRLAAENEATINIDELVNAKAEEKRKMLIKLFAMCSQGTAYVPESDSSDDE</sequence>
<name>A0A6C0DSQ3_9ZZZZ</name>
<evidence type="ECO:0000313" key="6">
    <source>
        <dbReference type="EMBL" id="QHT20016.1"/>
    </source>
</evidence>
<dbReference type="InterPro" id="IPR038718">
    <property type="entry name" value="SNF2-like_sf"/>
</dbReference>
<dbReference type="GO" id="GO:0005634">
    <property type="term" value="C:nucleus"/>
    <property type="evidence" value="ECO:0007669"/>
    <property type="project" value="TreeGrafter"/>
</dbReference>
<evidence type="ECO:0000256" key="3">
    <source>
        <dbReference type="ARBA" id="ARBA00022840"/>
    </source>
</evidence>
<dbReference type="PROSITE" id="PS51192">
    <property type="entry name" value="HELICASE_ATP_BIND_1"/>
    <property type="match status" value="1"/>
</dbReference>
<dbReference type="CDD" id="cd18793">
    <property type="entry name" value="SF2_C_SNF"/>
    <property type="match status" value="1"/>
</dbReference>
<keyword evidence="3" id="KW-0067">ATP-binding</keyword>
<protein>
    <recommendedName>
        <fullName evidence="7">Helicase</fullName>
    </recommendedName>
</protein>
<evidence type="ECO:0000256" key="2">
    <source>
        <dbReference type="ARBA" id="ARBA00022801"/>
    </source>
</evidence>
<dbReference type="GO" id="GO:0005524">
    <property type="term" value="F:ATP binding"/>
    <property type="evidence" value="ECO:0007669"/>
    <property type="project" value="UniProtKB-KW"/>
</dbReference>
<proteinExistence type="predicted"/>
<dbReference type="Gene3D" id="3.40.50.300">
    <property type="entry name" value="P-loop containing nucleotide triphosphate hydrolases"/>
    <property type="match status" value="1"/>
</dbReference>
<accession>A0A6C0DSQ3</accession>
<dbReference type="InterPro" id="IPR049730">
    <property type="entry name" value="SNF2/RAD54-like_C"/>
</dbReference>
<dbReference type="InterPro" id="IPR000330">
    <property type="entry name" value="SNF2_N"/>
</dbReference>
<organism evidence="6">
    <name type="scientific">viral metagenome</name>
    <dbReference type="NCBI Taxonomy" id="1070528"/>
    <lineage>
        <taxon>unclassified sequences</taxon>
        <taxon>metagenomes</taxon>
        <taxon>organismal metagenomes</taxon>
    </lineage>
</organism>
<evidence type="ECO:0008006" key="7">
    <source>
        <dbReference type="Google" id="ProtNLM"/>
    </source>
</evidence>
<evidence type="ECO:0000256" key="1">
    <source>
        <dbReference type="ARBA" id="ARBA00022741"/>
    </source>
</evidence>
<dbReference type="InterPro" id="IPR014001">
    <property type="entry name" value="Helicase_ATP-bd"/>
</dbReference>
<dbReference type="Gene3D" id="3.40.50.10810">
    <property type="entry name" value="Tandem AAA-ATPase domain"/>
    <property type="match status" value="1"/>
</dbReference>
<dbReference type="GO" id="GO:0016787">
    <property type="term" value="F:hydrolase activity"/>
    <property type="evidence" value="ECO:0007669"/>
    <property type="project" value="UniProtKB-KW"/>
</dbReference>
<dbReference type="Pfam" id="PF00176">
    <property type="entry name" value="SNF2-rel_dom"/>
    <property type="match status" value="1"/>
</dbReference>
<dbReference type="InterPro" id="IPR001650">
    <property type="entry name" value="Helicase_C-like"/>
</dbReference>
<feature type="domain" description="Helicase C-terminal" evidence="5">
    <location>
        <begin position="326"/>
        <end position="484"/>
    </location>
</feature>
<dbReference type="AlphaFoldDB" id="A0A6C0DSQ3"/>
<dbReference type="GO" id="GO:0008094">
    <property type="term" value="F:ATP-dependent activity, acting on DNA"/>
    <property type="evidence" value="ECO:0007669"/>
    <property type="project" value="TreeGrafter"/>
</dbReference>
<evidence type="ECO:0000259" key="5">
    <source>
        <dbReference type="PROSITE" id="PS51194"/>
    </source>
</evidence>
<dbReference type="EMBL" id="MN739677">
    <property type="protein sequence ID" value="QHT20016.1"/>
    <property type="molecule type" value="Genomic_DNA"/>
</dbReference>
<dbReference type="SMART" id="SM00490">
    <property type="entry name" value="HELICc"/>
    <property type="match status" value="1"/>
</dbReference>
<dbReference type="SMART" id="SM00487">
    <property type="entry name" value="DEXDc"/>
    <property type="match status" value="1"/>
</dbReference>
<dbReference type="InterPro" id="IPR027417">
    <property type="entry name" value="P-loop_NTPase"/>
</dbReference>